<evidence type="ECO:0000313" key="5">
    <source>
        <dbReference type="EMBL" id="KAA9160899.1"/>
    </source>
</evidence>
<dbReference type="GO" id="GO:0003700">
    <property type="term" value="F:DNA-binding transcription factor activity"/>
    <property type="evidence" value="ECO:0007669"/>
    <property type="project" value="InterPro"/>
</dbReference>
<dbReference type="PANTHER" id="PTHR46796">
    <property type="entry name" value="HTH-TYPE TRANSCRIPTIONAL ACTIVATOR RHAS-RELATED"/>
    <property type="match status" value="1"/>
</dbReference>
<dbReference type="SUPFAM" id="SSF46689">
    <property type="entry name" value="Homeodomain-like"/>
    <property type="match status" value="1"/>
</dbReference>
<feature type="domain" description="HTH araC/xylS-type" evidence="4">
    <location>
        <begin position="224"/>
        <end position="323"/>
    </location>
</feature>
<name>A0A5N0V383_9PSEU</name>
<organism evidence="5 6">
    <name type="scientific">Amycolatopsis acidicola</name>
    <dbReference type="NCBI Taxonomy" id="2596893"/>
    <lineage>
        <taxon>Bacteria</taxon>
        <taxon>Bacillati</taxon>
        <taxon>Actinomycetota</taxon>
        <taxon>Actinomycetes</taxon>
        <taxon>Pseudonocardiales</taxon>
        <taxon>Pseudonocardiaceae</taxon>
        <taxon>Amycolatopsis</taxon>
    </lineage>
</organism>
<dbReference type="SMART" id="SM00342">
    <property type="entry name" value="HTH_ARAC"/>
    <property type="match status" value="1"/>
</dbReference>
<proteinExistence type="predicted"/>
<sequence length="326" mass="35428">MEVAEVRTTSAGPDSPRAAAFSTVGLPAAQRLEKWEAYNASALVALACRTINGAPLEATERNLWLPHVEVAQVTGTPHVVERTARQIDRHPSRAVVLYLAMAGEAFFYHDDGVRVLKPGQAVLCDADVPFVRGFAQGLTELVLKVPRPVFDGLSEGTALRTPRVFDIAGPAGAGGHGYALARRLRSMVRGEAGEDRQLLERELLGLLRTMVCGARAGDTRSQLHAAQAFVERDLTDRNLSAARIAAGIGISERQLSRIFSEHGGVARWITDRRLDRAKAMLAAGDDRLSIGEVSHECGFASQSYFARVFKQRFAMTPLEFVRGARS</sequence>
<evidence type="ECO:0000256" key="1">
    <source>
        <dbReference type="ARBA" id="ARBA00023015"/>
    </source>
</evidence>
<evidence type="ECO:0000256" key="3">
    <source>
        <dbReference type="ARBA" id="ARBA00023163"/>
    </source>
</evidence>
<dbReference type="PROSITE" id="PS01124">
    <property type="entry name" value="HTH_ARAC_FAMILY_2"/>
    <property type="match status" value="1"/>
</dbReference>
<dbReference type="OrthoDB" id="9799345at2"/>
<dbReference type="InterPro" id="IPR035418">
    <property type="entry name" value="AraC-bd_2"/>
</dbReference>
<dbReference type="InterPro" id="IPR020449">
    <property type="entry name" value="Tscrpt_reg_AraC-type_HTH"/>
</dbReference>
<keyword evidence="3" id="KW-0804">Transcription</keyword>
<dbReference type="InterPro" id="IPR018060">
    <property type="entry name" value="HTH_AraC"/>
</dbReference>
<dbReference type="Pfam" id="PF12833">
    <property type="entry name" value="HTH_18"/>
    <property type="match status" value="1"/>
</dbReference>
<keyword evidence="1" id="KW-0805">Transcription regulation</keyword>
<protein>
    <submittedName>
        <fullName evidence="5">AraC family transcriptional regulator</fullName>
    </submittedName>
</protein>
<dbReference type="GO" id="GO:0043565">
    <property type="term" value="F:sequence-specific DNA binding"/>
    <property type="evidence" value="ECO:0007669"/>
    <property type="project" value="InterPro"/>
</dbReference>
<dbReference type="InterPro" id="IPR018062">
    <property type="entry name" value="HTH_AraC-typ_CS"/>
</dbReference>
<dbReference type="PROSITE" id="PS00041">
    <property type="entry name" value="HTH_ARAC_FAMILY_1"/>
    <property type="match status" value="1"/>
</dbReference>
<dbReference type="PANTHER" id="PTHR46796:SF6">
    <property type="entry name" value="ARAC SUBFAMILY"/>
    <property type="match status" value="1"/>
</dbReference>
<reference evidence="5" key="1">
    <citation type="submission" date="2019-09" db="EMBL/GenBank/DDBJ databases">
        <authorList>
            <person name="Teo W.F.A."/>
            <person name="Duangmal K."/>
        </authorList>
    </citation>
    <scope>NUCLEOTIDE SEQUENCE [LARGE SCALE GENOMIC DNA]</scope>
    <source>
        <strain evidence="5">K81G1</strain>
    </source>
</reference>
<keyword evidence="6" id="KW-1185">Reference proteome</keyword>
<dbReference type="Gene3D" id="1.10.10.60">
    <property type="entry name" value="Homeodomain-like"/>
    <property type="match status" value="1"/>
</dbReference>
<dbReference type="EMBL" id="VMNW02000019">
    <property type="protein sequence ID" value="KAA9160899.1"/>
    <property type="molecule type" value="Genomic_DNA"/>
</dbReference>
<evidence type="ECO:0000259" key="4">
    <source>
        <dbReference type="PROSITE" id="PS01124"/>
    </source>
</evidence>
<dbReference type="AlphaFoldDB" id="A0A5N0V383"/>
<evidence type="ECO:0000313" key="6">
    <source>
        <dbReference type="Proteomes" id="UP000319769"/>
    </source>
</evidence>
<keyword evidence="2" id="KW-0238">DNA-binding</keyword>
<gene>
    <name evidence="5" type="ORF">FPZ12_015945</name>
</gene>
<dbReference type="Pfam" id="PF14525">
    <property type="entry name" value="AraC_binding_2"/>
    <property type="match status" value="1"/>
</dbReference>
<dbReference type="InterPro" id="IPR050204">
    <property type="entry name" value="AraC_XylS_family_regulators"/>
</dbReference>
<comment type="caution">
    <text evidence="5">The sequence shown here is derived from an EMBL/GenBank/DDBJ whole genome shotgun (WGS) entry which is preliminary data.</text>
</comment>
<accession>A0A5N0V383</accession>
<dbReference type="Proteomes" id="UP000319769">
    <property type="component" value="Unassembled WGS sequence"/>
</dbReference>
<dbReference type="InterPro" id="IPR009057">
    <property type="entry name" value="Homeodomain-like_sf"/>
</dbReference>
<evidence type="ECO:0000256" key="2">
    <source>
        <dbReference type="ARBA" id="ARBA00023125"/>
    </source>
</evidence>
<dbReference type="PRINTS" id="PR00032">
    <property type="entry name" value="HTHARAC"/>
</dbReference>